<protein>
    <submittedName>
        <fullName evidence="1">Uncharacterized protein</fullName>
    </submittedName>
</protein>
<reference evidence="1 2" key="2">
    <citation type="journal article" date="2022" name="Mol. Ecol. Resour.">
        <title>The genomes of chicory, endive, great burdock and yacon provide insights into Asteraceae paleo-polyploidization history and plant inulin production.</title>
        <authorList>
            <person name="Fan W."/>
            <person name="Wang S."/>
            <person name="Wang H."/>
            <person name="Wang A."/>
            <person name="Jiang F."/>
            <person name="Liu H."/>
            <person name="Zhao H."/>
            <person name="Xu D."/>
            <person name="Zhang Y."/>
        </authorList>
    </citation>
    <scope>NUCLEOTIDE SEQUENCE [LARGE SCALE GENOMIC DNA]</scope>
    <source>
        <strain evidence="2">cv. Yunnan</strain>
        <tissue evidence="1">Leaves</tissue>
    </source>
</reference>
<keyword evidence="2" id="KW-1185">Reference proteome</keyword>
<name>A0ACB8Y010_9ASTR</name>
<accession>A0ACB8Y010</accession>
<evidence type="ECO:0000313" key="2">
    <source>
        <dbReference type="Proteomes" id="UP001056120"/>
    </source>
</evidence>
<dbReference type="Proteomes" id="UP001056120">
    <property type="component" value="Linkage Group LG29"/>
</dbReference>
<gene>
    <name evidence="1" type="ORF">L1987_86959</name>
</gene>
<evidence type="ECO:0000313" key="1">
    <source>
        <dbReference type="EMBL" id="KAI3677334.1"/>
    </source>
</evidence>
<organism evidence="1 2">
    <name type="scientific">Smallanthus sonchifolius</name>
    <dbReference type="NCBI Taxonomy" id="185202"/>
    <lineage>
        <taxon>Eukaryota</taxon>
        <taxon>Viridiplantae</taxon>
        <taxon>Streptophyta</taxon>
        <taxon>Embryophyta</taxon>
        <taxon>Tracheophyta</taxon>
        <taxon>Spermatophyta</taxon>
        <taxon>Magnoliopsida</taxon>
        <taxon>eudicotyledons</taxon>
        <taxon>Gunneridae</taxon>
        <taxon>Pentapetalae</taxon>
        <taxon>asterids</taxon>
        <taxon>campanulids</taxon>
        <taxon>Asterales</taxon>
        <taxon>Asteraceae</taxon>
        <taxon>Asteroideae</taxon>
        <taxon>Heliantheae alliance</taxon>
        <taxon>Millerieae</taxon>
        <taxon>Smallanthus</taxon>
    </lineage>
</organism>
<dbReference type="EMBL" id="CM042046">
    <property type="protein sequence ID" value="KAI3677334.1"/>
    <property type="molecule type" value="Genomic_DNA"/>
</dbReference>
<reference evidence="2" key="1">
    <citation type="journal article" date="2022" name="Mol. Ecol. Resour.">
        <title>The genomes of chicory, endive, great burdock and yacon provide insights into Asteraceae palaeo-polyploidization history and plant inulin production.</title>
        <authorList>
            <person name="Fan W."/>
            <person name="Wang S."/>
            <person name="Wang H."/>
            <person name="Wang A."/>
            <person name="Jiang F."/>
            <person name="Liu H."/>
            <person name="Zhao H."/>
            <person name="Xu D."/>
            <person name="Zhang Y."/>
        </authorList>
    </citation>
    <scope>NUCLEOTIDE SEQUENCE [LARGE SCALE GENOMIC DNA]</scope>
    <source>
        <strain evidence="2">cv. Yunnan</strain>
    </source>
</reference>
<proteinExistence type="predicted"/>
<comment type="caution">
    <text evidence="1">The sequence shown here is derived from an EMBL/GenBank/DDBJ whole genome shotgun (WGS) entry which is preliminary data.</text>
</comment>
<sequence length="110" mass="12654">MIIFFVKCVRPGQIAQAVYDVEEATSIAFDIILEHKFIKPDTKATLIKLMQLMVSHHPSRRFNKMEVVGVFWCQNRSRTVTSFCFEHSSKFGLNIQIKESGIIGRSIYLS</sequence>